<accession>A0A2N3VH08</accession>
<protein>
    <submittedName>
        <fullName evidence="1">Uncharacterized protein</fullName>
    </submittedName>
</protein>
<gene>
    <name evidence="1" type="ORF">ATK86_5312</name>
</gene>
<dbReference type="RefSeq" id="WP_101466724.1">
    <property type="nucleotide sequence ID" value="NZ_PJMW01000002.1"/>
</dbReference>
<dbReference type="Proteomes" id="UP000233766">
    <property type="component" value="Unassembled WGS sequence"/>
</dbReference>
<organism evidence="1 2">
    <name type="scientific">Nocardia fluminea</name>
    <dbReference type="NCBI Taxonomy" id="134984"/>
    <lineage>
        <taxon>Bacteria</taxon>
        <taxon>Bacillati</taxon>
        <taxon>Actinomycetota</taxon>
        <taxon>Actinomycetes</taxon>
        <taxon>Mycobacteriales</taxon>
        <taxon>Nocardiaceae</taxon>
        <taxon>Nocardia</taxon>
    </lineage>
</organism>
<comment type="caution">
    <text evidence="1">The sequence shown here is derived from an EMBL/GenBank/DDBJ whole genome shotgun (WGS) entry which is preliminary data.</text>
</comment>
<dbReference type="AlphaFoldDB" id="A0A2N3VH08"/>
<keyword evidence="2" id="KW-1185">Reference proteome</keyword>
<sequence length="103" mass="10790">MADHTAAEQLAAIDIVAALLDTGGTHNARVAASLSTIRRRIEQRAEQDRAVGAAFNPDRFVGTPPETIGAAIRAAVERTGAIITEPIVDAELADDTVVESDRG</sequence>
<dbReference type="EMBL" id="PJMW01000002">
    <property type="protein sequence ID" value="PKV80875.1"/>
    <property type="molecule type" value="Genomic_DNA"/>
</dbReference>
<proteinExistence type="predicted"/>
<evidence type="ECO:0000313" key="1">
    <source>
        <dbReference type="EMBL" id="PKV80875.1"/>
    </source>
</evidence>
<name>A0A2N3VH08_9NOCA</name>
<evidence type="ECO:0000313" key="2">
    <source>
        <dbReference type="Proteomes" id="UP000233766"/>
    </source>
</evidence>
<reference evidence="1 2" key="1">
    <citation type="submission" date="2017-12" db="EMBL/GenBank/DDBJ databases">
        <title>Sequencing the genomes of 1000 Actinobacteria strains.</title>
        <authorList>
            <person name="Klenk H.-P."/>
        </authorList>
    </citation>
    <scope>NUCLEOTIDE SEQUENCE [LARGE SCALE GENOMIC DNA]</scope>
    <source>
        <strain evidence="1 2">DSM 44489</strain>
    </source>
</reference>